<gene>
    <name evidence="3" type="ORF">CXB51_018916</name>
</gene>
<organism evidence="3 4">
    <name type="scientific">Gossypium anomalum</name>
    <dbReference type="NCBI Taxonomy" id="47600"/>
    <lineage>
        <taxon>Eukaryota</taxon>
        <taxon>Viridiplantae</taxon>
        <taxon>Streptophyta</taxon>
        <taxon>Embryophyta</taxon>
        <taxon>Tracheophyta</taxon>
        <taxon>Spermatophyta</taxon>
        <taxon>Magnoliopsida</taxon>
        <taxon>eudicotyledons</taxon>
        <taxon>Gunneridae</taxon>
        <taxon>Pentapetalae</taxon>
        <taxon>rosids</taxon>
        <taxon>malvids</taxon>
        <taxon>Malvales</taxon>
        <taxon>Malvaceae</taxon>
        <taxon>Malvoideae</taxon>
        <taxon>Gossypium</taxon>
    </lineage>
</organism>
<dbReference type="Gene3D" id="1.10.20.10">
    <property type="entry name" value="Histone, subunit A"/>
    <property type="match status" value="1"/>
</dbReference>
<dbReference type="Proteomes" id="UP000701853">
    <property type="component" value="Chromosome 8"/>
</dbReference>
<evidence type="ECO:0000259" key="2">
    <source>
        <dbReference type="Pfam" id="PF16211"/>
    </source>
</evidence>
<evidence type="ECO:0000313" key="3">
    <source>
        <dbReference type="EMBL" id="KAG8485572.1"/>
    </source>
</evidence>
<feature type="region of interest" description="Disordered" evidence="1">
    <location>
        <begin position="1"/>
        <end position="54"/>
    </location>
</feature>
<accession>A0A8J6CSA3</accession>
<protein>
    <recommendedName>
        <fullName evidence="2">Histone H2A C-terminal domain-containing protein</fullName>
    </recommendedName>
</protein>
<dbReference type="Pfam" id="PF16211">
    <property type="entry name" value="Histone_H2A_C"/>
    <property type="match status" value="1"/>
</dbReference>
<dbReference type="InterPro" id="IPR032454">
    <property type="entry name" value="Histone_H2A_C"/>
</dbReference>
<dbReference type="AlphaFoldDB" id="A0A8J6CSA3"/>
<feature type="region of interest" description="Disordered" evidence="1">
    <location>
        <begin position="71"/>
        <end position="90"/>
    </location>
</feature>
<feature type="domain" description="Histone H2A C-terminal" evidence="2">
    <location>
        <begin position="98"/>
        <end position="123"/>
    </location>
</feature>
<keyword evidence="4" id="KW-1185">Reference proteome</keyword>
<comment type="caution">
    <text evidence="3">The sequence shown here is derived from an EMBL/GenBank/DDBJ whole genome shotgun (WGS) entry which is preliminary data.</text>
</comment>
<name>A0A8J6CSA3_9ROSI</name>
<evidence type="ECO:0000313" key="4">
    <source>
        <dbReference type="Proteomes" id="UP000701853"/>
    </source>
</evidence>
<sequence>MSSAAATTPKEAEASQRLKPFPDPAKLDSNSPSVESLVSSRKDDTPSASDLDPLSISLPFSSFGIGWKCSKGQQEEQNHSKAHSVGCEERRRTEQAVGGVTIANGGVLPNIHQNLLPKKASKGRARLVLFLKNF</sequence>
<dbReference type="EMBL" id="JAHUZN010000008">
    <property type="protein sequence ID" value="KAG8485572.1"/>
    <property type="molecule type" value="Genomic_DNA"/>
</dbReference>
<proteinExistence type="predicted"/>
<reference evidence="3 4" key="1">
    <citation type="journal article" date="2021" name="bioRxiv">
        <title>The Gossypium anomalum genome as a resource for cotton improvement and evolutionary analysis of hybrid incompatibility.</title>
        <authorList>
            <person name="Grover C.E."/>
            <person name="Yuan D."/>
            <person name="Arick M.A."/>
            <person name="Miller E.R."/>
            <person name="Hu G."/>
            <person name="Peterson D.G."/>
            <person name="Wendel J.F."/>
            <person name="Udall J.A."/>
        </authorList>
    </citation>
    <scope>NUCLEOTIDE SEQUENCE [LARGE SCALE GENOMIC DNA]</scope>
    <source>
        <strain evidence="3">JFW-Udall</strain>
        <tissue evidence="3">Leaf</tissue>
    </source>
</reference>
<dbReference type="InterPro" id="IPR009072">
    <property type="entry name" value="Histone-fold"/>
</dbReference>
<evidence type="ECO:0000256" key="1">
    <source>
        <dbReference type="SAM" id="MobiDB-lite"/>
    </source>
</evidence>
<feature type="compositionally biased region" description="Low complexity" evidence="1">
    <location>
        <begin position="29"/>
        <end position="39"/>
    </location>
</feature>
<dbReference type="GO" id="GO:0046982">
    <property type="term" value="F:protein heterodimerization activity"/>
    <property type="evidence" value="ECO:0007669"/>
    <property type="project" value="InterPro"/>
</dbReference>